<accession>A0A157NH43</accession>
<reference evidence="1 2" key="1">
    <citation type="submission" date="2016-03" db="EMBL/GenBank/DDBJ databases">
        <authorList>
            <consortium name="Pathogen Informatics"/>
        </authorList>
    </citation>
    <scope>NUCLEOTIDE SEQUENCE [LARGE SCALE GENOMIC DNA]</scope>
    <source>
        <strain evidence="1 2">NCTC13364</strain>
    </source>
</reference>
<dbReference type="EMBL" id="FKBS01000014">
    <property type="protein sequence ID" value="SAI20366.1"/>
    <property type="molecule type" value="Genomic_DNA"/>
</dbReference>
<protein>
    <submittedName>
        <fullName evidence="1">Uncharacterized protein</fullName>
    </submittedName>
</protein>
<evidence type="ECO:0000313" key="2">
    <source>
        <dbReference type="Proteomes" id="UP000077037"/>
    </source>
</evidence>
<name>A0A157NH43_9BORD</name>
<evidence type="ECO:0000313" key="1">
    <source>
        <dbReference type="EMBL" id="SAI20366.1"/>
    </source>
</evidence>
<gene>
    <name evidence="1" type="ORF">SAMEA1982600_01645</name>
</gene>
<organism evidence="1 2">
    <name type="scientific">Bordetella ansorpii</name>
    <dbReference type="NCBI Taxonomy" id="288768"/>
    <lineage>
        <taxon>Bacteria</taxon>
        <taxon>Pseudomonadati</taxon>
        <taxon>Pseudomonadota</taxon>
        <taxon>Betaproteobacteria</taxon>
        <taxon>Burkholderiales</taxon>
        <taxon>Alcaligenaceae</taxon>
        <taxon>Bordetella</taxon>
    </lineage>
</organism>
<proteinExistence type="predicted"/>
<dbReference type="Proteomes" id="UP000077037">
    <property type="component" value="Unassembled WGS sequence"/>
</dbReference>
<dbReference type="OrthoDB" id="8941979at2"/>
<dbReference type="AlphaFoldDB" id="A0A157NH43"/>
<dbReference type="RefSeq" id="WP_066410533.1">
    <property type="nucleotide sequence ID" value="NZ_FKBS01000014.1"/>
</dbReference>
<sequence length="128" mass="14683">MQLDATRFPLVFLREHDQEHSHREAEAEFTALLDRGERFVLLTDHLPGDDHGHDESHEERKQRALFFKRNKQRLKDLCAGLVIITGDRSVSGAAKLAVQTFGKVLGFSSAFVRDEREAQKQANKLLMR</sequence>